<protein>
    <recommendedName>
        <fullName evidence="10">Odorant receptor</fullName>
    </recommendedName>
</protein>
<evidence type="ECO:0000256" key="10">
    <source>
        <dbReference type="RuleBase" id="RU351113"/>
    </source>
</evidence>
<dbReference type="GO" id="GO:0005886">
    <property type="term" value="C:plasma membrane"/>
    <property type="evidence" value="ECO:0007669"/>
    <property type="project" value="UniProtKB-SubCell"/>
</dbReference>
<evidence type="ECO:0000256" key="8">
    <source>
        <dbReference type="ARBA" id="ARBA00023170"/>
    </source>
</evidence>
<dbReference type="InterPro" id="IPR004117">
    <property type="entry name" value="7tm6_olfct_rcpt"/>
</dbReference>
<dbReference type="VEuPathDB" id="VectorBase:LLOJ010943"/>
<organism evidence="11 12">
    <name type="scientific">Lutzomyia longipalpis</name>
    <name type="common">Sand fly</name>
    <dbReference type="NCBI Taxonomy" id="7200"/>
    <lineage>
        <taxon>Eukaryota</taxon>
        <taxon>Metazoa</taxon>
        <taxon>Ecdysozoa</taxon>
        <taxon>Arthropoda</taxon>
        <taxon>Hexapoda</taxon>
        <taxon>Insecta</taxon>
        <taxon>Pterygota</taxon>
        <taxon>Neoptera</taxon>
        <taxon>Endopterygota</taxon>
        <taxon>Diptera</taxon>
        <taxon>Nematocera</taxon>
        <taxon>Psychodoidea</taxon>
        <taxon>Psychodidae</taxon>
        <taxon>Lutzomyia</taxon>
        <taxon>Lutzomyia</taxon>
    </lineage>
</organism>
<evidence type="ECO:0000313" key="11">
    <source>
        <dbReference type="EnsemblMetazoa" id="LLOJ010943-PA"/>
    </source>
</evidence>
<comment type="similarity">
    <text evidence="10">Belongs to the insect chemoreceptor superfamily. Heteromeric odorant receptor channel (TC 1.A.69) family.</text>
</comment>
<evidence type="ECO:0000313" key="12">
    <source>
        <dbReference type="Proteomes" id="UP000092461"/>
    </source>
</evidence>
<dbReference type="PANTHER" id="PTHR21137">
    <property type="entry name" value="ODORANT RECEPTOR"/>
    <property type="match status" value="1"/>
</dbReference>
<dbReference type="PANTHER" id="PTHR21137:SF35">
    <property type="entry name" value="ODORANT RECEPTOR 19A-RELATED"/>
    <property type="match status" value="1"/>
</dbReference>
<dbReference type="EMBL" id="AJWK01010831">
    <property type="status" value="NOT_ANNOTATED_CDS"/>
    <property type="molecule type" value="Genomic_DNA"/>
</dbReference>
<evidence type="ECO:0000256" key="5">
    <source>
        <dbReference type="ARBA" id="ARBA00022725"/>
    </source>
</evidence>
<dbReference type="GO" id="GO:0005549">
    <property type="term" value="F:odorant binding"/>
    <property type="evidence" value="ECO:0007669"/>
    <property type="project" value="InterPro"/>
</dbReference>
<accession>A0A3F2ZDI4</accession>
<evidence type="ECO:0000256" key="3">
    <source>
        <dbReference type="ARBA" id="ARBA00022606"/>
    </source>
</evidence>
<reference evidence="11" key="1">
    <citation type="submission" date="2020-05" db="UniProtKB">
        <authorList>
            <consortium name="EnsemblMetazoa"/>
        </authorList>
    </citation>
    <scope>IDENTIFICATION</scope>
    <source>
        <strain evidence="11">Jacobina</strain>
    </source>
</reference>
<feature type="transmembrane region" description="Helical" evidence="10">
    <location>
        <begin position="43"/>
        <end position="61"/>
    </location>
</feature>
<keyword evidence="3 10" id="KW-0716">Sensory transduction</keyword>
<evidence type="ECO:0000256" key="1">
    <source>
        <dbReference type="ARBA" id="ARBA00004651"/>
    </source>
</evidence>
<dbReference type="GO" id="GO:0007165">
    <property type="term" value="P:signal transduction"/>
    <property type="evidence" value="ECO:0007669"/>
    <property type="project" value="UniProtKB-KW"/>
</dbReference>
<feature type="transmembrane region" description="Helical" evidence="10">
    <location>
        <begin position="256"/>
        <end position="278"/>
    </location>
</feature>
<comment type="caution">
    <text evidence="10">Lacks conserved residue(s) required for the propagation of feature annotation.</text>
</comment>
<evidence type="ECO:0000256" key="6">
    <source>
        <dbReference type="ARBA" id="ARBA00022989"/>
    </source>
</evidence>
<evidence type="ECO:0000256" key="4">
    <source>
        <dbReference type="ARBA" id="ARBA00022692"/>
    </source>
</evidence>
<keyword evidence="12" id="KW-1185">Reference proteome</keyword>
<dbReference type="EnsemblMetazoa" id="LLOJ010943-RA">
    <property type="protein sequence ID" value="LLOJ010943-PA"/>
    <property type="gene ID" value="LLOJ010943"/>
</dbReference>
<name>A0A3F2ZDI4_LUTLO</name>
<keyword evidence="2" id="KW-1003">Cell membrane</keyword>
<keyword evidence="4 10" id="KW-0812">Transmembrane</keyword>
<evidence type="ECO:0000256" key="7">
    <source>
        <dbReference type="ARBA" id="ARBA00023136"/>
    </source>
</evidence>
<comment type="subcellular location">
    <subcellularLocation>
        <location evidence="1 10">Cell membrane</location>
        <topology evidence="1 10">Multi-pass membrane protein</topology>
    </subcellularLocation>
</comment>
<dbReference type="AlphaFoldDB" id="A0A3F2ZDI4"/>
<keyword evidence="6 10" id="KW-1133">Transmembrane helix</keyword>
<sequence>MSQSQLEDSHRKFKAYLKFLFYTTQLNFLPDCRWRCIKYIEMAIMPSLLILNTVLALTKFISLIGKSFDLAGFLYLIIMPCAWAQVIVKFFITAVFYKKEMDAFVRYFDCQVFNTNILTKIRQRIMPRTINLANKFGSACVVAVSGYHYFSLTTTKFTSVLFFSYVAETSFLHVPLNIILQSISMVYSIWLMTLVDILFLFMMVYFKGEFDSISLLFGELNEDRIIPDKDCERILLESFKFHMKANEMLMIFRRICWFNLLVQFSTSLVYICMVLYMTNSTSTTSVFFIIPPAVVGQTLLVCYTGEIIKSSSEGVPISLAATKWYQMSIENQRFYLMVLTFTQQPTVLSTFGMNEVSLSAFLKILKMTFSYCAFLYTIFN</sequence>
<dbReference type="Proteomes" id="UP000092461">
    <property type="component" value="Unassembled WGS sequence"/>
</dbReference>
<keyword evidence="8 10" id="KW-0675">Receptor</keyword>
<dbReference type="GO" id="GO:0004984">
    <property type="term" value="F:olfactory receptor activity"/>
    <property type="evidence" value="ECO:0007669"/>
    <property type="project" value="InterPro"/>
</dbReference>
<dbReference type="VEuPathDB" id="VectorBase:LLONM1_012011"/>
<keyword evidence="5 10" id="KW-0552">Olfaction</keyword>
<keyword evidence="7 10" id="KW-0472">Membrane</keyword>
<feature type="transmembrane region" description="Helical" evidence="10">
    <location>
        <begin position="132"/>
        <end position="150"/>
    </location>
</feature>
<evidence type="ECO:0000256" key="9">
    <source>
        <dbReference type="ARBA" id="ARBA00023224"/>
    </source>
</evidence>
<feature type="transmembrane region" description="Helical" evidence="10">
    <location>
        <begin position="360"/>
        <end position="379"/>
    </location>
</feature>
<keyword evidence="9 10" id="KW-0807">Transducer</keyword>
<feature type="transmembrane region" description="Helical" evidence="10">
    <location>
        <begin position="73"/>
        <end position="97"/>
    </location>
</feature>
<evidence type="ECO:0000256" key="2">
    <source>
        <dbReference type="ARBA" id="ARBA00022475"/>
    </source>
</evidence>
<dbReference type="Pfam" id="PF02949">
    <property type="entry name" value="7tm_6"/>
    <property type="match status" value="1"/>
</dbReference>
<proteinExistence type="inferred from homology"/>
<feature type="transmembrane region" description="Helical" evidence="10">
    <location>
        <begin position="185"/>
        <end position="206"/>
    </location>
</feature>